<organism evidence="14 15">
    <name type="scientific">Pantoea ananatis (strain AJ13355)</name>
    <dbReference type="NCBI Taxonomy" id="932677"/>
    <lineage>
        <taxon>Bacteria</taxon>
        <taxon>Pseudomonadati</taxon>
        <taxon>Pseudomonadota</taxon>
        <taxon>Gammaproteobacteria</taxon>
        <taxon>Enterobacterales</taxon>
        <taxon>Erwiniaceae</taxon>
        <taxon>Pantoea</taxon>
    </lineage>
</organism>
<feature type="domain" description="TonB-dependent receptor plug" evidence="13">
    <location>
        <begin position="71"/>
        <end position="185"/>
    </location>
</feature>
<dbReference type="InterPro" id="IPR036942">
    <property type="entry name" value="Beta-barrel_TonB_sf"/>
</dbReference>
<dbReference type="AlphaFoldDB" id="A0A0H3L361"/>
<dbReference type="Gene3D" id="2.40.170.20">
    <property type="entry name" value="TonB-dependent receptor, beta-barrel domain"/>
    <property type="match status" value="1"/>
</dbReference>
<evidence type="ECO:0000313" key="14">
    <source>
        <dbReference type="EMBL" id="BAK12297.1"/>
    </source>
</evidence>
<evidence type="ECO:0000259" key="12">
    <source>
        <dbReference type="Pfam" id="PF00593"/>
    </source>
</evidence>
<proteinExistence type="inferred from homology"/>
<evidence type="ECO:0000256" key="10">
    <source>
        <dbReference type="PROSITE-ProRule" id="PRU01360"/>
    </source>
</evidence>
<dbReference type="Gene3D" id="2.170.130.10">
    <property type="entry name" value="TonB-dependent receptor, plug domain"/>
    <property type="match status" value="1"/>
</dbReference>
<dbReference type="Pfam" id="PF00593">
    <property type="entry name" value="TonB_dep_Rec_b-barrel"/>
    <property type="match status" value="1"/>
</dbReference>
<dbReference type="GO" id="GO:0044718">
    <property type="term" value="P:siderophore transmembrane transport"/>
    <property type="evidence" value="ECO:0007669"/>
    <property type="project" value="TreeGrafter"/>
</dbReference>
<dbReference type="SUPFAM" id="SSF56935">
    <property type="entry name" value="Porins"/>
    <property type="match status" value="1"/>
</dbReference>
<name>A0A0H3L361_PANAA</name>
<keyword evidence="14" id="KW-0675">Receptor</keyword>
<feature type="domain" description="TonB-dependent receptor-like beta-barrel" evidence="12">
    <location>
        <begin position="305"/>
        <end position="700"/>
    </location>
</feature>
<keyword evidence="6" id="KW-0406">Ion transport</keyword>
<dbReference type="eggNOG" id="COG4771">
    <property type="taxonomic scope" value="Bacteria"/>
</dbReference>
<sequence>MISFAQGYINWMTIVKGLIVMMPLKKITRHITTSLLVPAVGMIPPALAESDRNEDSEDVMVVTASAIEQRLKDAPASISVITAEQLERDIGKSATDLADILERVAGVTKAIGTDVSSGIQLRGMPAAYTLLLVDGKRIGSSNGIKSTQQNYFDDINWIPVDAIERIEVVRGPMSALYGSDAMGGVVNIITKKNSDTWHGALTAGTRRPQDGNRGNTQTWTGSIGGPLGQGFDLRVNGSWNKREADKSETDALRWGSGQEGRKNENYGAELGWDITPHQRIAVSTQQGTERGIPGESMDGSEIALRGVDKLERENYALDYRGIFDFGTAKLNVYQNKFKNWVTDIPVISGGTVTGSQDVALWNQERIVEGDINLPFEFGLPHNLTVGAQWKKEELNNPRSVGVVADASSSYGKHHAQAKSTGLFVEDQIDLLDTVSLTLGLRKDNTDYGNRTTPRAYLVWQATDTLTLKGGYSEGFKAPSVRQASKGFIESSKGAGCNGYADYHGGGCYTMGSDKLKPETSQNWEVGAIFDYEGWSAGLTFFDSRFKDKIASAPVGYLPGDTSGRYWLERVNLDTARTQGLEGNVTLPLISEEMGPWMKRLSLSNTFTRMIKAEDSLGVMLVTTPTLATWSSLDWQVNDDISLSFTAKYYGKMLGLNSSADQAARGNTATARIRNAYMIYGLSGQYRATKNLKFNAGLDNLFDKNPVSDHPSSSGVSGNNYAVPGRTMYASITASF</sequence>
<keyword evidence="8 10" id="KW-0472">Membrane</keyword>
<dbReference type="GO" id="GO:0009279">
    <property type="term" value="C:cell outer membrane"/>
    <property type="evidence" value="ECO:0007669"/>
    <property type="project" value="UniProtKB-SubCell"/>
</dbReference>
<evidence type="ECO:0000256" key="5">
    <source>
        <dbReference type="ARBA" id="ARBA00022729"/>
    </source>
</evidence>
<gene>
    <name evidence="14" type="primary">cirA</name>
    <name evidence="14" type="ordered locus">PAJ_2217</name>
</gene>
<comment type="subcellular location">
    <subcellularLocation>
        <location evidence="1 10">Cell outer membrane</location>
        <topology evidence="1 10">Multi-pass membrane protein</topology>
    </subcellularLocation>
</comment>
<evidence type="ECO:0000256" key="2">
    <source>
        <dbReference type="ARBA" id="ARBA00022448"/>
    </source>
</evidence>
<evidence type="ECO:0000256" key="11">
    <source>
        <dbReference type="RuleBase" id="RU003357"/>
    </source>
</evidence>
<accession>A0A0H3L361</accession>
<keyword evidence="5" id="KW-0732">Signal</keyword>
<evidence type="ECO:0000256" key="4">
    <source>
        <dbReference type="ARBA" id="ARBA00022692"/>
    </source>
</evidence>
<dbReference type="PANTHER" id="PTHR30069:SF53">
    <property type="entry name" value="COLICIN I RECEPTOR-RELATED"/>
    <property type="match status" value="1"/>
</dbReference>
<evidence type="ECO:0000256" key="8">
    <source>
        <dbReference type="ARBA" id="ARBA00023136"/>
    </source>
</evidence>
<dbReference type="KEGG" id="paj:PAJ_2217"/>
<dbReference type="Pfam" id="PF07715">
    <property type="entry name" value="Plug"/>
    <property type="match status" value="1"/>
</dbReference>
<dbReference type="InterPro" id="IPR037066">
    <property type="entry name" value="Plug_dom_sf"/>
</dbReference>
<comment type="similarity">
    <text evidence="10 11">Belongs to the TonB-dependent receptor family.</text>
</comment>
<dbReference type="HOGENOM" id="CLU_008287_18_2_6"/>
<dbReference type="GO" id="GO:0015344">
    <property type="term" value="F:siderophore uptake transmembrane transporter activity"/>
    <property type="evidence" value="ECO:0007669"/>
    <property type="project" value="TreeGrafter"/>
</dbReference>
<keyword evidence="9 10" id="KW-0998">Cell outer membrane</keyword>
<dbReference type="Proteomes" id="UP000006690">
    <property type="component" value="Chromosome"/>
</dbReference>
<reference evidence="15" key="1">
    <citation type="journal article" date="2012" name="Appl. Microbiol. Biotechnol.">
        <title>The complete genome sequence of Pantoea ananatis AJ13355, an organism with great biotechnological potential.</title>
        <authorList>
            <person name="Hara Y."/>
            <person name="Kadotani N."/>
            <person name="Izui H."/>
            <person name="Katashkina J.I."/>
            <person name="Kuvaeva T.M."/>
            <person name="Andreeva I.G."/>
            <person name="Golubeva L.I."/>
            <person name="Malko D.B."/>
            <person name="Makeev V.J."/>
            <person name="Mashko S.V."/>
            <person name="Kozlov Y.I."/>
        </authorList>
    </citation>
    <scope>NUCLEOTIDE SEQUENCE [LARGE SCALE GENOMIC DNA]</scope>
    <source>
        <strain evidence="15">AJ13355</strain>
    </source>
</reference>
<dbReference type="PROSITE" id="PS52016">
    <property type="entry name" value="TONB_DEPENDENT_REC_3"/>
    <property type="match status" value="1"/>
</dbReference>
<evidence type="ECO:0000256" key="7">
    <source>
        <dbReference type="ARBA" id="ARBA00023077"/>
    </source>
</evidence>
<evidence type="ECO:0000259" key="13">
    <source>
        <dbReference type="Pfam" id="PF07715"/>
    </source>
</evidence>
<dbReference type="PANTHER" id="PTHR30069">
    <property type="entry name" value="TONB-DEPENDENT OUTER MEMBRANE RECEPTOR"/>
    <property type="match status" value="1"/>
</dbReference>
<dbReference type="EMBL" id="AP012032">
    <property type="protein sequence ID" value="BAK12297.1"/>
    <property type="molecule type" value="Genomic_DNA"/>
</dbReference>
<dbReference type="PATRIC" id="fig|932677.3.peg.2570"/>
<protein>
    <submittedName>
        <fullName evidence="14">Colicin I receptor CirA</fullName>
    </submittedName>
</protein>
<evidence type="ECO:0000256" key="1">
    <source>
        <dbReference type="ARBA" id="ARBA00004571"/>
    </source>
</evidence>
<dbReference type="InterPro" id="IPR000531">
    <property type="entry name" value="Beta-barrel_TonB"/>
</dbReference>
<keyword evidence="3 10" id="KW-1134">Transmembrane beta strand</keyword>
<evidence type="ECO:0000256" key="6">
    <source>
        <dbReference type="ARBA" id="ARBA00023065"/>
    </source>
</evidence>
<keyword evidence="7 11" id="KW-0798">TonB box</keyword>
<evidence type="ECO:0000313" key="15">
    <source>
        <dbReference type="Proteomes" id="UP000006690"/>
    </source>
</evidence>
<dbReference type="CDD" id="cd01347">
    <property type="entry name" value="ligand_gated_channel"/>
    <property type="match status" value="1"/>
</dbReference>
<keyword evidence="4 10" id="KW-0812">Transmembrane</keyword>
<evidence type="ECO:0000256" key="3">
    <source>
        <dbReference type="ARBA" id="ARBA00022452"/>
    </source>
</evidence>
<keyword evidence="2 10" id="KW-0813">Transport</keyword>
<dbReference type="InterPro" id="IPR039426">
    <property type="entry name" value="TonB-dep_rcpt-like"/>
</dbReference>
<evidence type="ECO:0000256" key="9">
    <source>
        <dbReference type="ARBA" id="ARBA00023237"/>
    </source>
</evidence>
<dbReference type="OrthoDB" id="9764669at2"/>
<dbReference type="InterPro" id="IPR012910">
    <property type="entry name" value="Plug_dom"/>
</dbReference>